<dbReference type="GeneID" id="36400213"/>
<keyword evidence="3" id="KW-1185">Reference proteome</keyword>
<sequence>MKCFRESTSSSNTSSQRNLSRLVTGTVMTTRSIILNRIPFEVEKHVQGKRYKRMKQHVKIKLTKNEDDGDDEAQYKADFDADAFESENKQVLYSIDGEQEDNEDDNESDASLEGVKLKKDEEIDDLADLYPKELDHSMNNEDGDHRREKCSRRKRLADSKMFTEQTTKKMKKTV</sequence>
<reference evidence="3" key="1">
    <citation type="submission" date="2014-09" db="EMBL/GenBank/DDBJ databases">
        <authorList>
            <person name="Sharma Rahul"/>
            <person name="Thines Marco"/>
        </authorList>
    </citation>
    <scope>NUCLEOTIDE SEQUENCE [LARGE SCALE GENOMIC DNA]</scope>
</reference>
<feature type="compositionally biased region" description="Basic and acidic residues" evidence="1">
    <location>
        <begin position="130"/>
        <end position="147"/>
    </location>
</feature>
<dbReference type="InterPro" id="IPR008833">
    <property type="entry name" value="Surf2"/>
</dbReference>
<dbReference type="OrthoDB" id="127285at2759"/>
<evidence type="ECO:0000313" key="2">
    <source>
        <dbReference type="EMBL" id="CEG47824.1"/>
    </source>
</evidence>
<organism evidence="2 3">
    <name type="scientific">Plasmopara halstedii</name>
    <name type="common">Downy mildew of sunflower</name>
    <dbReference type="NCBI Taxonomy" id="4781"/>
    <lineage>
        <taxon>Eukaryota</taxon>
        <taxon>Sar</taxon>
        <taxon>Stramenopiles</taxon>
        <taxon>Oomycota</taxon>
        <taxon>Peronosporomycetes</taxon>
        <taxon>Peronosporales</taxon>
        <taxon>Peronosporaceae</taxon>
        <taxon>Plasmopara</taxon>
    </lineage>
</organism>
<dbReference type="RefSeq" id="XP_024584193.1">
    <property type="nucleotide sequence ID" value="XM_024718833.1"/>
</dbReference>
<evidence type="ECO:0000313" key="3">
    <source>
        <dbReference type="Proteomes" id="UP000054928"/>
    </source>
</evidence>
<proteinExistence type="predicted"/>
<accession>A0A0P1B2J5</accession>
<dbReference type="EMBL" id="CCYD01002864">
    <property type="protein sequence ID" value="CEG47824.1"/>
    <property type="molecule type" value="Genomic_DNA"/>
</dbReference>
<dbReference type="Proteomes" id="UP000054928">
    <property type="component" value="Unassembled WGS sequence"/>
</dbReference>
<feature type="compositionally biased region" description="Acidic residues" evidence="1">
    <location>
        <begin position="97"/>
        <end position="110"/>
    </location>
</feature>
<name>A0A0P1B2J5_PLAHL</name>
<dbReference type="Pfam" id="PF05477">
    <property type="entry name" value="SURF2"/>
    <property type="match status" value="1"/>
</dbReference>
<dbReference type="AlphaFoldDB" id="A0A0P1B2J5"/>
<feature type="region of interest" description="Disordered" evidence="1">
    <location>
        <begin position="94"/>
        <end position="174"/>
    </location>
</feature>
<protein>
    <submittedName>
        <fullName evidence="2">Uncharacterized protein</fullName>
    </submittedName>
</protein>
<feature type="region of interest" description="Disordered" evidence="1">
    <location>
        <begin position="62"/>
        <end position="81"/>
    </location>
</feature>
<evidence type="ECO:0000256" key="1">
    <source>
        <dbReference type="SAM" id="MobiDB-lite"/>
    </source>
</evidence>